<evidence type="ECO:0000313" key="1">
    <source>
        <dbReference type="EMBL" id="GAO08650.1"/>
    </source>
</evidence>
<dbReference type="SUPFAM" id="SSF89372">
    <property type="entry name" value="Fucose-specific lectin"/>
    <property type="match status" value="2"/>
</dbReference>
<sequence length="682" mass="73630">MSQTIPLASQSERVERLRAQLAGETAPASDATADDATLSPRARRAARTARGLALSPAANLLYGMTLRAAARSEQNEKLTDLEEQLVGLLRTTGSSDGEIAEFGRVFQKQATARGASALFTASVTERPLSEGYSFDDLAAELPALAPEITAQPNFRTVRVDTLTPGQPLDTPEAAEARGEYGGGVIVFLAENNLASSRATNPTPLDLRIEYNKFHCQKRTGDTVAGPSDEIYWVSGSGSDVSKTNYKSGEFGDMDDDDWGYWNPGTAHFFNGKIKNTLTGNIQCWEADDSTGGFLDELRRAAREISDWAFNTSERLEDQNEEYNGSSAFLSLIGLVARLVDALLGWFRNDDDLIEDITVAYSAAALYALSHRPIDNNGILFRGSNGRYVLYLKVVMPQGPAFSLRQHTLTGSTWSGTTTPPGLSSGSPAALESHDSRLHALFLAPGSTAIMHATLSGTSWSTPQPFGHGAASFHTPALASDGTKIHAVHVGGDGALHHNWWNGSSWTSPTKIRDFNAGYAPALAHHDGKLWLIHASPNGNLYYNTYENGTWSTATAMRFMASNTYRPALAKYAPSAASYNGALHVIYQTASGYLTPGVYRFALQGGGWTHQGTDAAWRLRSAPAIEAFDNKLYCVHPGLDGQLRSAHFDGSRWSSPTVISFAKSVDEPALATHAGKLHLMYRG</sequence>
<dbReference type="Gene3D" id="2.120.10.70">
    <property type="entry name" value="Fucose-specific lectin"/>
    <property type="match status" value="2"/>
</dbReference>
<gene>
    <name evidence="1" type="ORF">TPA0598_04_02860</name>
</gene>
<name>A0A0P4R698_9ACTN</name>
<dbReference type="EMBL" id="BBNO01000004">
    <property type="protein sequence ID" value="GAO08650.1"/>
    <property type="molecule type" value="Genomic_DNA"/>
</dbReference>
<proteinExistence type="predicted"/>
<protein>
    <submittedName>
        <fullName evidence="1">Uncharacterized protein</fullName>
    </submittedName>
</protein>
<accession>A0A0P4R698</accession>
<dbReference type="Proteomes" id="UP000048965">
    <property type="component" value="Unassembled WGS sequence"/>
</dbReference>
<keyword evidence="2" id="KW-1185">Reference proteome</keyword>
<dbReference type="RefSeq" id="WP_042154426.1">
    <property type="nucleotide sequence ID" value="NZ_BBNO01000004.1"/>
</dbReference>
<dbReference type="OrthoDB" id="4147030at2"/>
<reference evidence="1 2" key="2">
    <citation type="journal article" date="2015" name="Stand. Genomic Sci.">
        <title>Draft genome sequence of marine-derived Streptomyces sp. TP-A0598, a producer of anti-MRSA antibiotic lydicamycins.</title>
        <authorList>
            <person name="Komaki H."/>
            <person name="Ichikawa N."/>
            <person name="Hosoyama A."/>
            <person name="Fujita N."/>
            <person name="Igarashi Y."/>
        </authorList>
    </citation>
    <scope>NUCLEOTIDE SEQUENCE [LARGE SCALE GENOMIC DNA]</scope>
    <source>
        <strain evidence="1 2">NBRC 110027</strain>
    </source>
</reference>
<reference evidence="2" key="1">
    <citation type="submission" date="2014-09" db="EMBL/GenBank/DDBJ databases">
        <title>Whole genome shotgun sequence of Streptomyces sp. NBRC 110027.</title>
        <authorList>
            <person name="Komaki H."/>
            <person name="Ichikawa N."/>
            <person name="Katano-Makiyama Y."/>
            <person name="Hosoyama A."/>
            <person name="Hashimoto M."/>
            <person name="Uohara A."/>
            <person name="Kitahashi Y."/>
            <person name="Ohji S."/>
            <person name="Kimura A."/>
            <person name="Yamazoe A."/>
            <person name="Igarashi Y."/>
            <person name="Fujita N."/>
        </authorList>
    </citation>
    <scope>NUCLEOTIDE SEQUENCE [LARGE SCALE GENOMIC DNA]</scope>
    <source>
        <strain evidence="2">NBRC 110027</strain>
    </source>
</reference>
<dbReference type="AlphaFoldDB" id="A0A0P4R698"/>
<evidence type="ECO:0000313" key="2">
    <source>
        <dbReference type="Proteomes" id="UP000048965"/>
    </source>
</evidence>
<comment type="caution">
    <text evidence="1">The sequence shown here is derived from an EMBL/GenBank/DDBJ whole genome shotgun (WGS) entry which is preliminary data.</text>
</comment>
<organism evidence="1 2">
    <name type="scientific">Streptomyces lydicamycinicus</name>
    <dbReference type="NCBI Taxonomy" id="1546107"/>
    <lineage>
        <taxon>Bacteria</taxon>
        <taxon>Bacillati</taxon>
        <taxon>Actinomycetota</taxon>
        <taxon>Actinomycetes</taxon>
        <taxon>Kitasatosporales</taxon>
        <taxon>Streptomycetaceae</taxon>
        <taxon>Streptomyces</taxon>
    </lineage>
</organism>